<accession>A0AA86PWL1</accession>
<evidence type="ECO:0000313" key="1">
    <source>
        <dbReference type="EMBL" id="CAI9941839.1"/>
    </source>
</evidence>
<reference evidence="2 3" key="2">
    <citation type="submission" date="2024-07" db="EMBL/GenBank/DDBJ databases">
        <authorList>
            <person name="Akdeniz Z."/>
        </authorList>
    </citation>
    <scope>NUCLEOTIDE SEQUENCE [LARGE SCALE GENOMIC DNA]</scope>
</reference>
<evidence type="ECO:0000313" key="2">
    <source>
        <dbReference type="EMBL" id="CAL5993253.1"/>
    </source>
</evidence>
<comment type="caution">
    <text evidence="1">The sequence shown here is derived from an EMBL/GenBank/DDBJ whole genome shotgun (WGS) entry which is preliminary data.</text>
</comment>
<name>A0AA86PWL1_9EUKA</name>
<dbReference type="EMBL" id="CAXDID020000030">
    <property type="protein sequence ID" value="CAL5993253.1"/>
    <property type="molecule type" value="Genomic_DNA"/>
</dbReference>
<dbReference type="AlphaFoldDB" id="A0AA86PWL1"/>
<dbReference type="EMBL" id="CATOUU010000697">
    <property type="protein sequence ID" value="CAI9941839.1"/>
    <property type="molecule type" value="Genomic_DNA"/>
</dbReference>
<sequence>MENKHDKDMRFLQQSVQKSLEIIHAKNKELSIYQLQVQEQNLLSEQQKALIFELKSKLAEILDLNSRTQSTQDLKYNQCLIQGQKQIYQLKQRLLSSKQNELNLTIDLKRTRGENGDLKRQVGILQQVVLKQEQLLKLK</sequence>
<reference evidence="1" key="1">
    <citation type="submission" date="2023-06" db="EMBL/GenBank/DDBJ databases">
        <authorList>
            <person name="Kurt Z."/>
        </authorList>
    </citation>
    <scope>NUCLEOTIDE SEQUENCE</scope>
</reference>
<dbReference type="Proteomes" id="UP001642409">
    <property type="component" value="Unassembled WGS sequence"/>
</dbReference>
<gene>
    <name evidence="2" type="ORF">HINF_LOCUS12972</name>
    <name evidence="1" type="ORF">HINF_LOCUS29484</name>
</gene>
<proteinExistence type="predicted"/>
<organism evidence="1">
    <name type="scientific">Hexamita inflata</name>
    <dbReference type="NCBI Taxonomy" id="28002"/>
    <lineage>
        <taxon>Eukaryota</taxon>
        <taxon>Metamonada</taxon>
        <taxon>Diplomonadida</taxon>
        <taxon>Hexamitidae</taxon>
        <taxon>Hexamitinae</taxon>
        <taxon>Hexamita</taxon>
    </lineage>
</organism>
<evidence type="ECO:0000313" key="3">
    <source>
        <dbReference type="Proteomes" id="UP001642409"/>
    </source>
</evidence>
<keyword evidence="3" id="KW-1185">Reference proteome</keyword>
<protein>
    <submittedName>
        <fullName evidence="2">Hypothetical_protein</fullName>
    </submittedName>
</protein>